<gene>
    <name evidence="1" type="ORF">S06H3_16821</name>
</gene>
<name>X1M9X5_9ZZZZ</name>
<dbReference type="EMBL" id="BARV01008357">
    <property type="protein sequence ID" value="GAI03169.1"/>
    <property type="molecule type" value="Genomic_DNA"/>
</dbReference>
<evidence type="ECO:0000313" key="1">
    <source>
        <dbReference type="EMBL" id="GAI03169.1"/>
    </source>
</evidence>
<dbReference type="AlphaFoldDB" id="X1M9X5"/>
<reference evidence="1" key="1">
    <citation type="journal article" date="2014" name="Front. Microbiol.">
        <title>High frequency of phylogenetically diverse reductive dehalogenase-homologous genes in deep subseafloor sedimentary metagenomes.</title>
        <authorList>
            <person name="Kawai M."/>
            <person name="Futagami T."/>
            <person name="Toyoda A."/>
            <person name="Takaki Y."/>
            <person name="Nishi S."/>
            <person name="Hori S."/>
            <person name="Arai W."/>
            <person name="Tsubouchi T."/>
            <person name="Morono Y."/>
            <person name="Uchiyama I."/>
            <person name="Ito T."/>
            <person name="Fujiyama A."/>
            <person name="Inagaki F."/>
            <person name="Takami H."/>
        </authorList>
    </citation>
    <scope>NUCLEOTIDE SEQUENCE</scope>
    <source>
        <strain evidence="1">Expedition CK06-06</strain>
    </source>
</reference>
<proteinExistence type="predicted"/>
<sequence length="148" mass="17112">MKLEDIWKKIKAILEEKDGVLSYIKIVYSGTRENIPVNMFPCIILEPVSAPEEAITMPSNMEVNFTITIWAYVKIYDVDKQIIGDTTTKGILDINFDIKKALGAHDDLDGECLYFEFPDTRFDFDSYPFRRVGVDMKITLRQNFVTRT</sequence>
<protein>
    <submittedName>
        <fullName evidence="1">Uncharacterized protein</fullName>
    </submittedName>
</protein>
<accession>X1M9X5</accession>
<comment type="caution">
    <text evidence="1">The sequence shown here is derived from an EMBL/GenBank/DDBJ whole genome shotgun (WGS) entry which is preliminary data.</text>
</comment>
<organism evidence="1">
    <name type="scientific">marine sediment metagenome</name>
    <dbReference type="NCBI Taxonomy" id="412755"/>
    <lineage>
        <taxon>unclassified sequences</taxon>
        <taxon>metagenomes</taxon>
        <taxon>ecological metagenomes</taxon>
    </lineage>
</organism>